<feature type="transmembrane region" description="Helical" evidence="7">
    <location>
        <begin position="68"/>
        <end position="90"/>
    </location>
</feature>
<feature type="domain" description="Bacterial sugar transferase" evidence="8">
    <location>
        <begin position="450"/>
        <end position="638"/>
    </location>
</feature>
<dbReference type="InterPro" id="IPR017475">
    <property type="entry name" value="EPS_sugar_tfrase"/>
</dbReference>
<gene>
    <name evidence="9" type="ORF">KJI95_00400</name>
</gene>
<keyword evidence="4 7" id="KW-0812">Transmembrane</keyword>
<evidence type="ECO:0000256" key="1">
    <source>
        <dbReference type="ARBA" id="ARBA00004141"/>
    </source>
</evidence>
<comment type="similarity">
    <text evidence="2">Belongs to the bacterial sugar transferase family.</text>
</comment>
<dbReference type="PANTHER" id="PTHR30576">
    <property type="entry name" value="COLANIC BIOSYNTHESIS UDP-GLUCOSE LIPID CARRIER TRANSFERASE"/>
    <property type="match status" value="1"/>
</dbReference>
<protein>
    <submittedName>
        <fullName evidence="9">Exopolysaccharide biosynthesis polyprenyl glycosylphosphotransferase</fullName>
    </submittedName>
</protein>
<dbReference type="PANTHER" id="PTHR30576:SF10">
    <property type="entry name" value="SLL5057 PROTEIN"/>
    <property type="match status" value="1"/>
</dbReference>
<evidence type="ECO:0000313" key="9">
    <source>
        <dbReference type="EMBL" id="MBT1442988.1"/>
    </source>
</evidence>
<proteinExistence type="inferred from homology"/>
<dbReference type="EMBL" id="JAHEPS010000001">
    <property type="protein sequence ID" value="MBT1442988.1"/>
    <property type="molecule type" value="Genomic_DNA"/>
</dbReference>
<name>A0ABS5UZC7_9GAMM</name>
<dbReference type="NCBIfam" id="TIGR03025">
    <property type="entry name" value="EPS_sugtrans"/>
    <property type="match status" value="1"/>
</dbReference>
<evidence type="ECO:0000256" key="7">
    <source>
        <dbReference type="SAM" id="Phobius"/>
    </source>
</evidence>
<evidence type="ECO:0000256" key="6">
    <source>
        <dbReference type="ARBA" id="ARBA00023136"/>
    </source>
</evidence>
<dbReference type="Pfam" id="PF03808">
    <property type="entry name" value="Glyco_tran_WecG"/>
    <property type="match status" value="1"/>
</dbReference>
<feature type="transmembrane region" description="Helical" evidence="7">
    <location>
        <begin position="16"/>
        <end position="38"/>
    </location>
</feature>
<keyword evidence="10" id="KW-1185">Reference proteome</keyword>
<evidence type="ECO:0000256" key="2">
    <source>
        <dbReference type="ARBA" id="ARBA00006464"/>
    </source>
</evidence>
<evidence type="ECO:0000259" key="8">
    <source>
        <dbReference type="Pfam" id="PF02397"/>
    </source>
</evidence>
<feature type="transmembrane region" description="Helical" evidence="7">
    <location>
        <begin position="455"/>
        <end position="476"/>
    </location>
</feature>
<dbReference type="Proteomes" id="UP001195903">
    <property type="component" value="Unassembled WGS sequence"/>
</dbReference>
<evidence type="ECO:0000313" key="10">
    <source>
        <dbReference type="Proteomes" id="UP001195903"/>
    </source>
</evidence>
<accession>A0ABS5UZC7</accession>
<organism evidence="9 10">
    <name type="scientific">Shewanella jiangmenensis</name>
    <dbReference type="NCBI Taxonomy" id="2837387"/>
    <lineage>
        <taxon>Bacteria</taxon>
        <taxon>Pseudomonadati</taxon>
        <taxon>Pseudomonadota</taxon>
        <taxon>Gammaproteobacteria</taxon>
        <taxon>Alteromonadales</taxon>
        <taxon>Shewanellaceae</taxon>
        <taxon>Shewanella</taxon>
    </lineage>
</organism>
<keyword evidence="6 7" id="KW-0472">Membrane</keyword>
<evidence type="ECO:0000256" key="5">
    <source>
        <dbReference type="ARBA" id="ARBA00022989"/>
    </source>
</evidence>
<evidence type="ECO:0000256" key="3">
    <source>
        <dbReference type="ARBA" id="ARBA00022679"/>
    </source>
</evidence>
<dbReference type="NCBIfam" id="TIGR00696">
    <property type="entry name" value="wecG_tagA_cpsF"/>
    <property type="match status" value="1"/>
</dbReference>
<dbReference type="InterPro" id="IPR004629">
    <property type="entry name" value="WecG_TagA_CpsF"/>
</dbReference>
<comment type="subcellular location">
    <subcellularLocation>
        <location evidence="1">Membrane</location>
        <topology evidence="1">Multi-pass membrane protein</topology>
    </subcellularLocation>
</comment>
<keyword evidence="5 7" id="KW-1133">Transmembrane helix</keyword>
<dbReference type="InterPro" id="IPR003362">
    <property type="entry name" value="Bact_transf"/>
</dbReference>
<sequence>MPRAAKPHLICRLIDLAIASGILALFSVPVLLLCCYRLTKRAAIFEKLSLLDGNNRQRRVRRLAGDGMLAHISEISWVFGAGLALLGGAIRFHGLNATKYKAWPGVVNLADIERRMGLGWQQNHGAINALHRAPLRYLAALCRALITLMLLPTPRLGERKVRLLGIEIDNLSMAQLLDLLMKHAARRQSRHFAFVNTDCLNSAWQDAQYRALLAGCEGVFADGIGVRLGCHLTRQGLKDNLNGTDLFPLLCERAALEGRSIYLLGGSDGIARAAAAAMAAKYPGLVIAGCHHGFIDERSAFDKNSTLNENSSASVIEAINQSRADILLVGMGAPRQERWIAKHRENLKVGVALGVGGLFDFYSGRIPRAPLWLRQLGLEWCWRLWQEPGRMWRRYILGNPLFLLRVLAERRRVGNASNPVDLPKLDWLNTKSDKLRQRHQLRLLGGRIAKRSLDILVSSLALLILLPLFLLVALAIRLESPGAVLYRQTRAGADNRPFTMWKFRSMYLDADARLAALCASNEMSGGVLFKMRRDPRITRVGKLIRKASIDELPQLWNVLKGDMSLVGPRPALPREVAQYPNHARERLAVKPGITCIWQVSGRSELPFDTQVELDLEYIHTQSLWADVRLLVKTIPAVLSARGAY</sequence>
<evidence type="ECO:0000256" key="4">
    <source>
        <dbReference type="ARBA" id="ARBA00022692"/>
    </source>
</evidence>
<dbReference type="Pfam" id="PF02397">
    <property type="entry name" value="Bac_transf"/>
    <property type="match status" value="1"/>
</dbReference>
<comment type="caution">
    <text evidence="9">The sequence shown here is derived from an EMBL/GenBank/DDBJ whole genome shotgun (WGS) entry which is preliminary data.</text>
</comment>
<keyword evidence="3" id="KW-0808">Transferase</keyword>
<dbReference type="CDD" id="cd06533">
    <property type="entry name" value="Glyco_transf_WecG_TagA"/>
    <property type="match status" value="1"/>
</dbReference>
<reference evidence="9 10" key="1">
    <citation type="submission" date="2021-05" db="EMBL/GenBank/DDBJ databases">
        <title>Shewanella sp. JM162201.</title>
        <authorList>
            <person name="Xu S."/>
            <person name="Li A."/>
        </authorList>
    </citation>
    <scope>NUCLEOTIDE SEQUENCE [LARGE SCALE GENOMIC DNA]</scope>
    <source>
        <strain evidence="9 10">JM162201</strain>
    </source>
</reference>